<feature type="chain" id="PRO_5025332283" description="Secreted protein" evidence="2">
    <location>
        <begin position="25"/>
        <end position="99"/>
    </location>
</feature>
<evidence type="ECO:0000313" key="3">
    <source>
        <dbReference type="EMBL" id="KAF2211310.1"/>
    </source>
</evidence>
<accession>A0A6A6FCZ1</accession>
<gene>
    <name evidence="3" type="ORF">CERZMDRAFT_112743</name>
</gene>
<sequence>MDIMSASTLAATALLLTPVTTLHATSMSTTPVRTLLVLGAQPDAMSEKPKSRKWWKRHRAGSVHSRNTRSMGDFSMDSAAMAGNRASVESRARTFHGSG</sequence>
<evidence type="ECO:0000256" key="1">
    <source>
        <dbReference type="SAM" id="MobiDB-lite"/>
    </source>
</evidence>
<evidence type="ECO:0000256" key="2">
    <source>
        <dbReference type="SAM" id="SignalP"/>
    </source>
</evidence>
<name>A0A6A6FCZ1_9PEZI</name>
<dbReference type="EMBL" id="ML992677">
    <property type="protein sequence ID" value="KAF2211310.1"/>
    <property type="molecule type" value="Genomic_DNA"/>
</dbReference>
<reference evidence="3" key="1">
    <citation type="journal article" date="2020" name="Stud. Mycol.">
        <title>101 Dothideomycetes genomes: a test case for predicting lifestyles and emergence of pathogens.</title>
        <authorList>
            <person name="Haridas S."/>
            <person name="Albert R."/>
            <person name="Binder M."/>
            <person name="Bloem J."/>
            <person name="Labutti K."/>
            <person name="Salamov A."/>
            <person name="Andreopoulos B."/>
            <person name="Baker S."/>
            <person name="Barry K."/>
            <person name="Bills G."/>
            <person name="Bluhm B."/>
            <person name="Cannon C."/>
            <person name="Castanera R."/>
            <person name="Culley D."/>
            <person name="Daum C."/>
            <person name="Ezra D."/>
            <person name="Gonzalez J."/>
            <person name="Henrissat B."/>
            <person name="Kuo A."/>
            <person name="Liang C."/>
            <person name="Lipzen A."/>
            <person name="Lutzoni F."/>
            <person name="Magnuson J."/>
            <person name="Mondo S."/>
            <person name="Nolan M."/>
            <person name="Ohm R."/>
            <person name="Pangilinan J."/>
            <person name="Park H.-J."/>
            <person name="Ramirez L."/>
            <person name="Alfaro M."/>
            <person name="Sun H."/>
            <person name="Tritt A."/>
            <person name="Yoshinaga Y."/>
            <person name="Zwiers L.-H."/>
            <person name="Turgeon B."/>
            <person name="Goodwin S."/>
            <person name="Spatafora J."/>
            <person name="Crous P."/>
            <person name="Grigoriev I."/>
        </authorList>
    </citation>
    <scope>NUCLEOTIDE SEQUENCE</scope>
    <source>
        <strain evidence="3">SCOH1-5</strain>
    </source>
</reference>
<evidence type="ECO:0008006" key="5">
    <source>
        <dbReference type="Google" id="ProtNLM"/>
    </source>
</evidence>
<proteinExistence type="predicted"/>
<keyword evidence="4" id="KW-1185">Reference proteome</keyword>
<dbReference type="AlphaFoldDB" id="A0A6A6FCZ1"/>
<evidence type="ECO:0000313" key="4">
    <source>
        <dbReference type="Proteomes" id="UP000799539"/>
    </source>
</evidence>
<feature type="region of interest" description="Disordered" evidence="1">
    <location>
        <begin position="43"/>
        <end position="75"/>
    </location>
</feature>
<feature type="compositionally biased region" description="Basic residues" evidence="1">
    <location>
        <begin position="50"/>
        <end position="61"/>
    </location>
</feature>
<organism evidence="3 4">
    <name type="scientific">Cercospora zeae-maydis SCOH1-5</name>
    <dbReference type="NCBI Taxonomy" id="717836"/>
    <lineage>
        <taxon>Eukaryota</taxon>
        <taxon>Fungi</taxon>
        <taxon>Dikarya</taxon>
        <taxon>Ascomycota</taxon>
        <taxon>Pezizomycotina</taxon>
        <taxon>Dothideomycetes</taxon>
        <taxon>Dothideomycetidae</taxon>
        <taxon>Mycosphaerellales</taxon>
        <taxon>Mycosphaerellaceae</taxon>
        <taxon>Cercospora</taxon>
    </lineage>
</organism>
<dbReference type="Proteomes" id="UP000799539">
    <property type="component" value="Unassembled WGS sequence"/>
</dbReference>
<keyword evidence="2" id="KW-0732">Signal</keyword>
<protein>
    <recommendedName>
        <fullName evidence="5">Secreted protein</fullName>
    </recommendedName>
</protein>
<feature type="signal peptide" evidence="2">
    <location>
        <begin position="1"/>
        <end position="24"/>
    </location>
</feature>